<dbReference type="OrthoDB" id="9787898at2"/>
<evidence type="ECO:0000256" key="6">
    <source>
        <dbReference type="ARBA" id="ARBA00023014"/>
    </source>
</evidence>
<dbReference type="RefSeq" id="WP_014802546.1">
    <property type="nucleotide sequence ID" value="NC_018020.1"/>
</dbReference>
<dbReference type="GO" id="GO:0005737">
    <property type="term" value="C:cytoplasm"/>
    <property type="evidence" value="ECO:0007669"/>
    <property type="project" value="UniProtKB-SubCell"/>
</dbReference>
<comment type="pathway">
    <text evidence="8">Protein modification; protein lipoylation via endogenous pathway; protein N(6)-(lipoyl)lysine from octanoyl-[acyl-carrier-protein]: step 2/2.</text>
</comment>
<evidence type="ECO:0000256" key="3">
    <source>
        <dbReference type="ARBA" id="ARBA00022691"/>
    </source>
</evidence>
<comment type="similarity">
    <text evidence="8">Belongs to the radical SAM superfamily. Lipoyl synthase family.</text>
</comment>
<dbReference type="SUPFAM" id="SSF102114">
    <property type="entry name" value="Radical SAM enzymes"/>
    <property type="match status" value="1"/>
</dbReference>
<protein>
    <recommendedName>
        <fullName evidence="8">Lipoyl synthase</fullName>
        <ecNumber evidence="8">2.8.1.8</ecNumber>
    </recommendedName>
    <alternativeName>
        <fullName evidence="8">Lip-syn</fullName>
        <shortName evidence="8">LS</shortName>
    </alternativeName>
    <alternativeName>
        <fullName evidence="8">Lipoate synthase</fullName>
    </alternativeName>
    <alternativeName>
        <fullName evidence="8">Lipoic acid synthase</fullName>
    </alternativeName>
    <alternativeName>
        <fullName evidence="8">Sulfur insertion protein LipA</fullName>
    </alternativeName>
</protein>
<comment type="cofactor">
    <cofactor evidence="8">
        <name>[4Fe-4S] cluster</name>
        <dbReference type="ChEBI" id="CHEBI:49883"/>
    </cofactor>
    <text evidence="8">Binds 2 [4Fe-4S] clusters per subunit. One cluster is coordinated with 3 cysteines and an exchangeable S-adenosyl-L-methionine.</text>
</comment>
<dbReference type="Proteomes" id="UP000006048">
    <property type="component" value="Chromosome"/>
</dbReference>
<evidence type="ECO:0000256" key="1">
    <source>
        <dbReference type="ARBA" id="ARBA00022485"/>
    </source>
</evidence>
<dbReference type="GO" id="GO:0051539">
    <property type="term" value="F:4 iron, 4 sulfur cluster binding"/>
    <property type="evidence" value="ECO:0007669"/>
    <property type="project" value="UniProtKB-UniRule"/>
</dbReference>
<keyword evidence="4 8" id="KW-0479">Metal-binding</keyword>
<dbReference type="CDD" id="cd01335">
    <property type="entry name" value="Radical_SAM"/>
    <property type="match status" value="1"/>
</dbReference>
<dbReference type="Gene3D" id="3.20.20.70">
    <property type="entry name" value="Aldolase class I"/>
    <property type="match status" value="1"/>
</dbReference>
<feature type="binding site" evidence="8">
    <location>
        <position position="35"/>
    </location>
    <ligand>
        <name>[4Fe-4S] cluster</name>
        <dbReference type="ChEBI" id="CHEBI:49883"/>
        <label>1</label>
    </ligand>
</feature>
<organism evidence="10 11">
    <name type="scientific">Turneriella parva (strain ATCC BAA-1111 / DSM 21527 / NCTC 11395 / H)</name>
    <name type="common">Leptospira parva</name>
    <dbReference type="NCBI Taxonomy" id="869212"/>
    <lineage>
        <taxon>Bacteria</taxon>
        <taxon>Pseudomonadati</taxon>
        <taxon>Spirochaetota</taxon>
        <taxon>Spirochaetia</taxon>
        <taxon>Leptospirales</taxon>
        <taxon>Leptospiraceae</taxon>
        <taxon>Turneriella</taxon>
    </lineage>
</organism>
<keyword evidence="5 8" id="KW-0408">Iron</keyword>
<dbReference type="InterPro" id="IPR007197">
    <property type="entry name" value="rSAM"/>
</dbReference>
<evidence type="ECO:0000256" key="7">
    <source>
        <dbReference type="ARBA" id="ARBA00047326"/>
    </source>
</evidence>
<evidence type="ECO:0000256" key="5">
    <source>
        <dbReference type="ARBA" id="ARBA00023004"/>
    </source>
</evidence>
<dbReference type="STRING" id="869212.Turpa_1384"/>
<evidence type="ECO:0000313" key="10">
    <source>
        <dbReference type="EMBL" id="AFM12032.1"/>
    </source>
</evidence>
<keyword evidence="11" id="KW-1185">Reference proteome</keyword>
<sequence length="295" mass="32642">MSATAEAPKKTTKRIPWSFDNETQLLQYQNVHTVCEESRCPNRHECSSLGIATFLIGGRECTRACKFCHIATAKPVPLATIAEKEHDDILRAAIAGKYDYLVITSVARDDDEAGLAAHFARITRSLRAEGITVELLIPDFHNRAEHLAVIAEAGPAVIAHNLETVERLSPSIRPQAAYERSLQLFKDLKAAWPKIIRKSAFMVGLGESDGEVQQLLNDMKSASIDIVSIGQYLRPSAEQAEVVKIYTASEFEELEQSVVARDFLAHEVGPFVRSSYMAKDTLAKLNAELAKREHG</sequence>
<dbReference type="InterPro" id="IPR003698">
    <property type="entry name" value="Lipoyl_synth"/>
</dbReference>
<dbReference type="AlphaFoldDB" id="I4B425"/>
<keyword evidence="6 8" id="KW-0411">Iron-sulfur</keyword>
<dbReference type="InterPro" id="IPR058240">
    <property type="entry name" value="rSAM_sf"/>
</dbReference>
<feature type="binding site" evidence="8">
    <location>
        <position position="61"/>
    </location>
    <ligand>
        <name>[4Fe-4S] cluster</name>
        <dbReference type="ChEBI" id="CHEBI:49883"/>
        <label>2</label>
        <note>4Fe-4S-S-AdoMet</note>
    </ligand>
</feature>
<keyword evidence="3 8" id="KW-0949">S-adenosyl-L-methionine</keyword>
<evidence type="ECO:0000256" key="2">
    <source>
        <dbReference type="ARBA" id="ARBA00022679"/>
    </source>
</evidence>
<evidence type="ECO:0000313" key="11">
    <source>
        <dbReference type="Proteomes" id="UP000006048"/>
    </source>
</evidence>
<dbReference type="PROSITE" id="PS51918">
    <property type="entry name" value="RADICAL_SAM"/>
    <property type="match status" value="1"/>
</dbReference>
<keyword evidence="8" id="KW-0963">Cytoplasm</keyword>
<dbReference type="PATRIC" id="fig|869212.3.peg.1371"/>
<dbReference type="InterPro" id="IPR013785">
    <property type="entry name" value="Aldolase_TIM"/>
</dbReference>
<feature type="binding site" evidence="8">
    <location>
        <position position="40"/>
    </location>
    <ligand>
        <name>[4Fe-4S] cluster</name>
        <dbReference type="ChEBI" id="CHEBI:49883"/>
        <label>1</label>
    </ligand>
</feature>
<evidence type="ECO:0000256" key="4">
    <source>
        <dbReference type="ARBA" id="ARBA00022723"/>
    </source>
</evidence>
<proteinExistence type="inferred from homology"/>
<comment type="function">
    <text evidence="8">Catalyzes the radical-mediated insertion of two sulfur atoms into the C-6 and C-8 positions of the octanoyl moiety bound to the lipoyl domains of lipoate-dependent enzymes, thereby converting the octanoylated domains into lipoylated derivatives.</text>
</comment>
<dbReference type="HAMAP" id="MF_00206">
    <property type="entry name" value="Lipoyl_synth"/>
    <property type="match status" value="1"/>
</dbReference>
<dbReference type="GO" id="GO:0016992">
    <property type="term" value="F:lipoate synthase activity"/>
    <property type="evidence" value="ECO:0007669"/>
    <property type="project" value="UniProtKB-UniRule"/>
</dbReference>
<dbReference type="GO" id="GO:0009249">
    <property type="term" value="P:protein lipoylation"/>
    <property type="evidence" value="ECO:0007669"/>
    <property type="project" value="UniProtKB-UniRule"/>
</dbReference>
<feature type="domain" description="Radical SAM core" evidence="9">
    <location>
        <begin position="47"/>
        <end position="264"/>
    </location>
</feature>
<dbReference type="SMART" id="SM00729">
    <property type="entry name" value="Elp3"/>
    <property type="match status" value="1"/>
</dbReference>
<dbReference type="NCBIfam" id="NF004019">
    <property type="entry name" value="PRK05481.1"/>
    <property type="match status" value="1"/>
</dbReference>
<dbReference type="GO" id="GO:0046872">
    <property type="term" value="F:metal ion binding"/>
    <property type="evidence" value="ECO:0007669"/>
    <property type="project" value="UniProtKB-KW"/>
</dbReference>
<name>I4B425_TURPD</name>
<dbReference type="Pfam" id="PF04055">
    <property type="entry name" value="Radical_SAM"/>
    <property type="match status" value="1"/>
</dbReference>
<comment type="subcellular location">
    <subcellularLocation>
        <location evidence="8">Cytoplasm</location>
    </subcellularLocation>
</comment>
<comment type="catalytic activity">
    <reaction evidence="7 8">
        <text>[[Fe-S] cluster scaffold protein carrying a second [4Fe-4S](2+) cluster] + N(6)-octanoyl-L-lysyl-[protein] + 2 oxidized [2Fe-2S]-[ferredoxin] + 2 S-adenosyl-L-methionine + 4 H(+) = [[Fe-S] cluster scaffold protein] + N(6)-[(R)-dihydrolipoyl]-L-lysyl-[protein] + 4 Fe(3+) + 2 hydrogen sulfide + 2 5'-deoxyadenosine + 2 L-methionine + 2 reduced [2Fe-2S]-[ferredoxin]</text>
        <dbReference type="Rhea" id="RHEA:16585"/>
        <dbReference type="Rhea" id="RHEA-COMP:9928"/>
        <dbReference type="Rhea" id="RHEA-COMP:10000"/>
        <dbReference type="Rhea" id="RHEA-COMP:10001"/>
        <dbReference type="Rhea" id="RHEA-COMP:10475"/>
        <dbReference type="Rhea" id="RHEA-COMP:14568"/>
        <dbReference type="Rhea" id="RHEA-COMP:14569"/>
        <dbReference type="ChEBI" id="CHEBI:15378"/>
        <dbReference type="ChEBI" id="CHEBI:17319"/>
        <dbReference type="ChEBI" id="CHEBI:29034"/>
        <dbReference type="ChEBI" id="CHEBI:29919"/>
        <dbReference type="ChEBI" id="CHEBI:33722"/>
        <dbReference type="ChEBI" id="CHEBI:33737"/>
        <dbReference type="ChEBI" id="CHEBI:33738"/>
        <dbReference type="ChEBI" id="CHEBI:57844"/>
        <dbReference type="ChEBI" id="CHEBI:59789"/>
        <dbReference type="ChEBI" id="CHEBI:78809"/>
        <dbReference type="ChEBI" id="CHEBI:83100"/>
        <dbReference type="EC" id="2.8.1.8"/>
    </reaction>
</comment>
<keyword evidence="2 8" id="KW-0808">Transferase</keyword>
<evidence type="ECO:0000256" key="8">
    <source>
        <dbReference type="HAMAP-Rule" id="MF_00206"/>
    </source>
</evidence>
<dbReference type="HOGENOM" id="CLU_033144_2_1_12"/>
<feature type="binding site" evidence="8">
    <location>
        <position position="65"/>
    </location>
    <ligand>
        <name>[4Fe-4S] cluster</name>
        <dbReference type="ChEBI" id="CHEBI:49883"/>
        <label>2</label>
        <note>4Fe-4S-S-AdoMet</note>
    </ligand>
</feature>
<accession>I4B425</accession>
<dbReference type="InterPro" id="IPR006638">
    <property type="entry name" value="Elp3/MiaA/NifB-like_rSAM"/>
</dbReference>
<evidence type="ECO:0000259" key="9">
    <source>
        <dbReference type="PROSITE" id="PS51918"/>
    </source>
</evidence>
<dbReference type="UniPathway" id="UPA00538">
    <property type="reaction ID" value="UER00593"/>
</dbReference>
<gene>
    <name evidence="8" type="primary">lipA</name>
    <name evidence="10" type="ordered locus">Turpa_1384</name>
</gene>
<dbReference type="NCBIfam" id="NF009544">
    <property type="entry name" value="PRK12928.1"/>
    <property type="match status" value="1"/>
</dbReference>
<feature type="binding site" evidence="8">
    <location>
        <position position="68"/>
    </location>
    <ligand>
        <name>[4Fe-4S] cluster</name>
        <dbReference type="ChEBI" id="CHEBI:49883"/>
        <label>2</label>
        <note>4Fe-4S-S-AdoMet</note>
    </ligand>
</feature>
<dbReference type="KEGG" id="tpx:Turpa_1384"/>
<dbReference type="PANTHER" id="PTHR10949:SF0">
    <property type="entry name" value="LIPOYL SYNTHASE, MITOCHONDRIAL"/>
    <property type="match status" value="1"/>
</dbReference>
<keyword evidence="1 8" id="KW-0004">4Fe-4S</keyword>
<dbReference type="EMBL" id="CP002959">
    <property type="protein sequence ID" value="AFM12032.1"/>
    <property type="molecule type" value="Genomic_DNA"/>
</dbReference>
<feature type="binding site" evidence="8">
    <location>
        <position position="46"/>
    </location>
    <ligand>
        <name>[4Fe-4S] cluster</name>
        <dbReference type="ChEBI" id="CHEBI:49883"/>
        <label>1</label>
    </ligand>
</feature>
<dbReference type="PANTHER" id="PTHR10949">
    <property type="entry name" value="LIPOYL SYNTHASE"/>
    <property type="match status" value="1"/>
</dbReference>
<feature type="binding site" evidence="8">
    <location>
        <position position="275"/>
    </location>
    <ligand>
        <name>[4Fe-4S] cluster</name>
        <dbReference type="ChEBI" id="CHEBI:49883"/>
        <label>1</label>
    </ligand>
</feature>
<reference evidence="10 11" key="1">
    <citation type="submission" date="2012-06" db="EMBL/GenBank/DDBJ databases">
        <title>The complete chromosome of genome of Turneriella parva DSM 21527.</title>
        <authorList>
            <consortium name="US DOE Joint Genome Institute (JGI-PGF)"/>
            <person name="Lucas S."/>
            <person name="Han J."/>
            <person name="Lapidus A."/>
            <person name="Bruce D."/>
            <person name="Goodwin L."/>
            <person name="Pitluck S."/>
            <person name="Peters L."/>
            <person name="Kyrpides N."/>
            <person name="Mavromatis K."/>
            <person name="Ivanova N."/>
            <person name="Mikhailova N."/>
            <person name="Chertkov O."/>
            <person name="Detter J.C."/>
            <person name="Tapia R."/>
            <person name="Han C."/>
            <person name="Land M."/>
            <person name="Hauser L."/>
            <person name="Markowitz V."/>
            <person name="Cheng J.-F."/>
            <person name="Hugenholtz P."/>
            <person name="Woyke T."/>
            <person name="Wu D."/>
            <person name="Gronow S."/>
            <person name="Wellnitz S."/>
            <person name="Brambilla E."/>
            <person name="Klenk H.-P."/>
            <person name="Eisen J.A."/>
        </authorList>
    </citation>
    <scope>NUCLEOTIDE SEQUENCE [LARGE SCALE GENOMIC DNA]</scope>
    <source>
        <strain evidence="11">ATCC BAA-1111 / DSM 21527 / NCTC 11395 / H</strain>
    </source>
</reference>
<dbReference type="EC" id="2.8.1.8" evidence="8"/>
<dbReference type="SFLD" id="SFLDS00029">
    <property type="entry name" value="Radical_SAM"/>
    <property type="match status" value="1"/>
</dbReference>